<dbReference type="Gene3D" id="3.55.50.10">
    <property type="entry name" value="Baseplate protein-like domains"/>
    <property type="match status" value="1"/>
</dbReference>
<gene>
    <name evidence="2" type="ORF">SAMN02927921_03078</name>
</gene>
<proteinExistence type="predicted"/>
<dbReference type="SUPFAM" id="SSF69255">
    <property type="entry name" value="gp5 N-terminal domain-like"/>
    <property type="match status" value="1"/>
</dbReference>
<dbReference type="SUPFAM" id="SSF69279">
    <property type="entry name" value="Phage tail proteins"/>
    <property type="match status" value="2"/>
</dbReference>
<dbReference type="RefSeq" id="WP_072318274.1">
    <property type="nucleotide sequence ID" value="NZ_FPJE01000018.1"/>
</dbReference>
<dbReference type="AlphaFoldDB" id="A0A1K1R2A9"/>
<dbReference type="InterPro" id="IPR006531">
    <property type="entry name" value="Gp5/Vgr_OB"/>
</dbReference>
<dbReference type="Gene3D" id="2.30.110.50">
    <property type="match status" value="1"/>
</dbReference>
<dbReference type="Gene3D" id="4.10.220.110">
    <property type="match status" value="1"/>
</dbReference>
<name>A0A1K1R2A9_9FLAO</name>
<dbReference type="OrthoDB" id="7033094at2"/>
<evidence type="ECO:0000259" key="1">
    <source>
        <dbReference type="Pfam" id="PF04717"/>
    </source>
</evidence>
<dbReference type="Pfam" id="PF05954">
    <property type="entry name" value="Phage_GPD"/>
    <property type="match status" value="1"/>
</dbReference>
<dbReference type="EMBL" id="FPJE01000018">
    <property type="protein sequence ID" value="SFW66049.1"/>
    <property type="molecule type" value="Genomic_DNA"/>
</dbReference>
<dbReference type="STRING" id="1150368.SAMN02927921_03078"/>
<accession>A0A1K1R2A9</accession>
<evidence type="ECO:0000313" key="3">
    <source>
        <dbReference type="Proteomes" id="UP000182248"/>
    </source>
</evidence>
<dbReference type="InterPro" id="IPR037026">
    <property type="entry name" value="Vgr_OB-fold_dom_sf"/>
</dbReference>
<dbReference type="Proteomes" id="UP000182248">
    <property type="component" value="Unassembled WGS sequence"/>
</dbReference>
<feature type="domain" description="Gp5/Type VI secretion system Vgr protein OB-fold" evidence="1">
    <location>
        <begin position="368"/>
        <end position="442"/>
    </location>
</feature>
<dbReference type="Pfam" id="PF04717">
    <property type="entry name" value="Phage_base_V"/>
    <property type="match status" value="1"/>
</dbReference>
<dbReference type="Gene3D" id="2.40.50.230">
    <property type="entry name" value="Gp5 N-terminal domain"/>
    <property type="match status" value="1"/>
</dbReference>
<protein>
    <submittedName>
        <fullName evidence="2">Uncharacterized conserved protein, implicated in type VI secretion and phage assembly</fullName>
    </submittedName>
</protein>
<evidence type="ECO:0000313" key="2">
    <source>
        <dbReference type="EMBL" id="SFW66049.1"/>
    </source>
</evidence>
<sequence length="1048" mass="117599">MALQTEVTVKIGELKLVTFYGFSLIQDTNNHHELTISCREDEIYLQDIGLKGNYQNLIGENILVTMRGIDRMFSTHTGYFKGVVTQIKTCSSEEKDGKRIEFKAYSPTILMDNGPESASYLKKDLVDIVHDTTRLYDQQLLQITNKPLKLPVYPYVVQYNESDYDFVKRICARQGEWFYYNGTQLIIGQENAGEEIELHYGYNLSEFDFAMNLQPTRFKYHGNDLSEGQPYQSHSRDYENRVNGMASELMKSSGQVYSKETMVQRNHLVSEGMGKVDMDDLAQLDLHKKAANMVFLHGKSENPAIRPGVIVKILDDDARLHGHYKVITSTHQCTDTGDYNNTFKAVPASVQIPPYAVPDSYPKCESQPAEVKDNNDPRGLGRVQVQMAWQKENAQTTDWIPLAAANAGNNKGFHFIPEIGEMVIVDFISGNAELPYVTGTLFHNGAKSGYHSPTNHLKAIQSRRGNKVVMNDQDGSMLVEDAYGAKWFMDGNGNIEVNAPNRLRLNATDIELNAYNNLEMNVSNNIVMNVMSKFFVFTPYLKQMVSGVMSLFGGKTLINSKEEIKIESPELYAAGKKKLFLHSEETATINSKGIAEVKGEQGNKHSNVADKYDVAPAEEIALAIVVFRTQQNGYNGEFGFDWLRAKDNGLTQETDYETIIESGYKDGTTDLTKTEAYNRLKTEYTQIPINRKPLPAGATPPSPAPSNEYFVPYLTIFPKDYVDGLTLPSGAVKPSYEAELRVLVEIEEEIDKLAFDYDDKVFTIDKPELSDKTKTSGLVNSADTTVKITCNKDITSDTEIEIYAYPKDSTAKSEAEQLLERKLAGKIRVLRNDATVRKELKFVLVDVDTDADGQSFKSGTHSSTEVNNIYNILHQALIIPTLVEKDDSGSPLKLDLTSEADFQVGGAHVDNNGKLKFVDMTTGSLNKAMFRAIKNLFMNASDNTTYKEGGYFPLFFLGIDPNYSGVAGAVEDINVKNAIMLPARSDTTLAHEGVHGIGLYHTHRDKTPIPESDIKYIYDKYTTDNIISYARPRKTTWNWQWVIMRRGL</sequence>
<keyword evidence="3" id="KW-1185">Reference proteome</keyword>
<reference evidence="2 3" key="1">
    <citation type="submission" date="2016-11" db="EMBL/GenBank/DDBJ databases">
        <authorList>
            <person name="Jaros S."/>
            <person name="Januszkiewicz K."/>
            <person name="Wedrychowicz H."/>
        </authorList>
    </citation>
    <scope>NUCLEOTIDE SEQUENCE [LARGE SCALE GENOMIC DNA]</scope>
    <source>
        <strain evidence="2 3">CGMCC 1.12145</strain>
    </source>
</reference>
<organism evidence="2 3">
    <name type="scientific">Sinomicrobium oceani</name>
    <dbReference type="NCBI Taxonomy" id="1150368"/>
    <lineage>
        <taxon>Bacteria</taxon>
        <taxon>Pseudomonadati</taxon>
        <taxon>Bacteroidota</taxon>
        <taxon>Flavobacteriia</taxon>
        <taxon>Flavobacteriales</taxon>
        <taxon>Flavobacteriaceae</taxon>
        <taxon>Sinomicrobium</taxon>
    </lineage>
</organism>